<feature type="chain" id="PRO_5006708282" evidence="1">
    <location>
        <begin position="21"/>
        <end position="341"/>
    </location>
</feature>
<protein>
    <submittedName>
        <fullName evidence="2">Uncharacterized protein</fullName>
    </submittedName>
</protein>
<sequence length="341" mass="36946" precursor="true">MNGHRPVFFVLIFIITTALSACGDTAPRLPSNDEEMFQKLTGSDGPRFLQQISAHAWADGGTAAADRFAWIKPDALSTDPARAQRAGEAAHTIALFLSEPKYGLANLPTGLFGLRRRSLGELNPNLLAAYAEALTPFQGALVGDLRKSPGFEVVGDPINLASAREVFSNIDTNTSAGAAFNNAAYERVEQYLRAYAESVASHDTDNLVALQFAAGLAGVVEGGRRKSANTALQISPAQHFLNLARYEVAKAMGVEQERTVFLRDSLRPKASSNLQIPSPREIFQNSRPLWRTSHSKTACQIWALTFDAGMTSAPGYNLACAYDCKNGCRRQRNLIKGYPAP</sequence>
<organism evidence="2 3">
    <name type="scientific">Mycolicibacterium conceptionense</name>
    <dbReference type="NCBI Taxonomy" id="451644"/>
    <lineage>
        <taxon>Bacteria</taxon>
        <taxon>Bacillati</taxon>
        <taxon>Actinomycetota</taxon>
        <taxon>Actinomycetes</taxon>
        <taxon>Mycobacteriales</taxon>
        <taxon>Mycobacteriaceae</taxon>
        <taxon>Mycolicibacterium</taxon>
    </lineage>
</organism>
<feature type="signal peptide" evidence="1">
    <location>
        <begin position="1"/>
        <end position="20"/>
    </location>
</feature>
<dbReference type="EMBL" id="CTEF01000006">
    <property type="protein sequence ID" value="CQD23393.1"/>
    <property type="molecule type" value="Genomic_DNA"/>
</dbReference>
<evidence type="ECO:0000313" key="3">
    <source>
        <dbReference type="Proteomes" id="UP000182227"/>
    </source>
</evidence>
<dbReference type="Proteomes" id="UP000182227">
    <property type="component" value="Unassembled WGS sequence"/>
</dbReference>
<gene>
    <name evidence="2" type="ORF">BN970_05786</name>
</gene>
<proteinExistence type="predicted"/>
<evidence type="ECO:0000313" key="2">
    <source>
        <dbReference type="EMBL" id="CQD23393.1"/>
    </source>
</evidence>
<accession>A0A0U1DVH1</accession>
<evidence type="ECO:0000256" key="1">
    <source>
        <dbReference type="SAM" id="SignalP"/>
    </source>
</evidence>
<name>A0A0U1DVH1_9MYCO</name>
<reference evidence="2 3" key="1">
    <citation type="submission" date="2015-03" db="EMBL/GenBank/DDBJ databases">
        <authorList>
            <person name="Murphy D."/>
        </authorList>
    </citation>
    <scope>NUCLEOTIDE SEQUENCE [LARGE SCALE GENOMIC DNA]</scope>
    <source>
        <strain evidence="2 3">D16</strain>
    </source>
</reference>
<dbReference type="AlphaFoldDB" id="A0A0U1DVH1"/>
<dbReference type="PROSITE" id="PS51257">
    <property type="entry name" value="PROKAR_LIPOPROTEIN"/>
    <property type="match status" value="1"/>
</dbReference>
<keyword evidence="1" id="KW-0732">Signal</keyword>